<dbReference type="PANTHER" id="PTHR15004:SF0">
    <property type="entry name" value="GLUTAMYL-TRNA(GLN) AMIDOTRANSFERASE SUBUNIT C, MITOCHONDRIAL"/>
    <property type="match status" value="1"/>
</dbReference>
<dbReference type="GO" id="GO:0070681">
    <property type="term" value="P:glutaminyl-tRNAGln biosynthesis via transamidation"/>
    <property type="evidence" value="ECO:0007669"/>
    <property type="project" value="TreeGrafter"/>
</dbReference>
<dbReference type="NCBIfam" id="TIGR00135">
    <property type="entry name" value="gatC"/>
    <property type="match status" value="1"/>
</dbReference>
<evidence type="ECO:0000313" key="2">
    <source>
        <dbReference type="EMBL" id="SIS62187.1"/>
    </source>
</evidence>
<keyword evidence="1" id="KW-0067">ATP-binding</keyword>
<keyword evidence="2" id="KW-0808">Transferase</keyword>
<keyword evidence="1" id="KW-0547">Nucleotide-binding</keyword>
<reference evidence="3" key="1">
    <citation type="submission" date="2017-01" db="EMBL/GenBank/DDBJ databases">
        <authorList>
            <person name="Varghese N."/>
            <person name="Submissions S."/>
        </authorList>
    </citation>
    <scope>NUCLEOTIDE SEQUENCE [LARGE SCALE GENOMIC DNA]</scope>
    <source>
        <strain evidence="3">DSM 21054</strain>
    </source>
</reference>
<keyword evidence="3" id="KW-1185">Reference proteome</keyword>
<dbReference type="HAMAP" id="MF_00122">
    <property type="entry name" value="GatC"/>
    <property type="match status" value="1"/>
</dbReference>
<gene>
    <name evidence="1" type="primary">gatC</name>
    <name evidence="2" type="ORF">SAMN05421788_101271</name>
</gene>
<sequence length="96" mass="10804">MEINDTAFDQLAHLSRLQFSAAEKEEIKGDLQRMIAFVEKLNEVDTTGVAPLLHMSSAANVWREDEVKGSVTNEEALLNASDARDQFFRVPKVIKK</sequence>
<dbReference type="EC" id="6.3.5.-" evidence="1"/>
<dbReference type="Gene3D" id="1.10.20.60">
    <property type="entry name" value="Glu-tRNAGln amidotransferase C subunit, N-terminal domain"/>
    <property type="match status" value="1"/>
</dbReference>
<dbReference type="InterPro" id="IPR003837">
    <property type="entry name" value="GatC"/>
</dbReference>
<comment type="catalytic activity">
    <reaction evidence="1">
        <text>L-aspartyl-tRNA(Asn) + L-glutamine + ATP + H2O = L-asparaginyl-tRNA(Asn) + L-glutamate + ADP + phosphate + 2 H(+)</text>
        <dbReference type="Rhea" id="RHEA:14513"/>
        <dbReference type="Rhea" id="RHEA-COMP:9674"/>
        <dbReference type="Rhea" id="RHEA-COMP:9677"/>
        <dbReference type="ChEBI" id="CHEBI:15377"/>
        <dbReference type="ChEBI" id="CHEBI:15378"/>
        <dbReference type="ChEBI" id="CHEBI:29985"/>
        <dbReference type="ChEBI" id="CHEBI:30616"/>
        <dbReference type="ChEBI" id="CHEBI:43474"/>
        <dbReference type="ChEBI" id="CHEBI:58359"/>
        <dbReference type="ChEBI" id="CHEBI:78515"/>
        <dbReference type="ChEBI" id="CHEBI:78516"/>
        <dbReference type="ChEBI" id="CHEBI:456216"/>
    </reaction>
</comment>
<comment type="catalytic activity">
    <reaction evidence="1">
        <text>L-glutamyl-tRNA(Gln) + L-glutamine + ATP + H2O = L-glutaminyl-tRNA(Gln) + L-glutamate + ADP + phosphate + H(+)</text>
        <dbReference type="Rhea" id="RHEA:17521"/>
        <dbReference type="Rhea" id="RHEA-COMP:9681"/>
        <dbReference type="Rhea" id="RHEA-COMP:9684"/>
        <dbReference type="ChEBI" id="CHEBI:15377"/>
        <dbReference type="ChEBI" id="CHEBI:15378"/>
        <dbReference type="ChEBI" id="CHEBI:29985"/>
        <dbReference type="ChEBI" id="CHEBI:30616"/>
        <dbReference type="ChEBI" id="CHEBI:43474"/>
        <dbReference type="ChEBI" id="CHEBI:58359"/>
        <dbReference type="ChEBI" id="CHEBI:78520"/>
        <dbReference type="ChEBI" id="CHEBI:78521"/>
        <dbReference type="ChEBI" id="CHEBI:456216"/>
    </reaction>
</comment>
<evidence type="ECO:0000313" key="3">
    <source>
        <dbReference type="Proteomes" id="UP000186917"/>
    </source>
</evidence>
<dbReference type="PANTHER" id="PTHR15004">
    <property type="entry name" value="GLUTAMYL-TRNA(GLN) AMIDOTRANSFERASE SUBUNIT C, MITOCHONDRIAL"/>
    <property type="match status" value="1"/>
</dbReference>
<keyword evidence="1" id="KW-0648">Protein biosynthesis</keyword>
<dbReference type="GO" id="GO:0006412">
    <property type="term" value="P:translation"/>
    <property type="evidence" value="ECO:0007669"/>
    <property type="project" value="UniProtKB-UniRule"/>
</dbReference>
<comment type="subunit">
    <text evidence="1">Heterotrimer of A, B and C subunits.</text>
</comment>
<comment type="similarity">
    <text evidence="1">Belongs to the GatC family.</text>
</comment>
<keyword evidence="1" id="KW-0436">Ligase</keyword>
<dbReference type="GO" id="GO:0006450">
    <property type="term" value="P:regulation of translational fidelity"/>
    <property type="evidence" value="ECO:0007669"/>
    <property type="project" value="InterPro"/>
</dbReference>
<comment type="function">
    <text evidence="1">Allows the formation of correctly charged Asn-tRNA(Asn) or Gln-tRNA(Gln) through the transamidation of misacylated Asp-tRNA(Asn) or Glu-tRNA(Gln) in organisms which lack either or both of asparaginyl-tRNA or glutaminyl-tRNA synthetases. The reaction takes place in the presence of glutamine and ATP through an activated phospho-Asp-tRNA(Asn) or phospho-Glu-tRNA(Gln).</text>
</comment>
<dbReference type="EMBL" id="FTOR01000001">
    <property type="protein sequence ID" value="SIS62187.1"/>
    <property type="molecule type" value="Genomic_DNA"/>
</dbReference>
<proteinExistence type="inferred from homology"/>
<dbReference type="GO" id="GO:0050567">
    <property type="term" value="F:glutaminyl-tRNA synthase (glutamine-hydrolyzing) activity"/>
    <property type="evidence" value="ECO:0007669"/>
    <property type="project" value="UniProtKB-UniRule"/>
</dbReference>
<dbReference type="OrthoDB" id="9813938at2"/>
<evidence type="ECO:0000256" key="1">
    <source>
        <dbReference type="HAMAP-Rule" id="MF_00122"/>
    </source>
</evidence>
<protein>
    <recommendedName>
        <fullName evidence="1">Aspartyl/glutamyl-tRNA(Asn/Gln) amidotransferase subunit C</fullName>
        <shortName evidence="1">Asp/Glu-ADT subunit C</shortName>
        <ecNumber evidence="1">6.3.5.-</ecNumber>
    </recommendedName>
</protein>
<dbReference type="InterPro" id="IPR036113">
    <property type="entry name" value="Asp/Glu-ADT_sf_sub_c"/>
</dbReference>
<dbReference type="STRING" id="477680.SAMN05421788_101271"/>
<dbReference type="GO" id="GO:0005524">
    <property type="term" value="F:ATP binding"/>
    <property type="evidence" value="ECO:0007669"/>
    <property type="project" value="UniProtKB-KW"/>
</dbReference>
<dbReference type="KEGG" id="fln:FLA_4863"/>
<dbReference type="AlphaFoldDB" id="A0A173MMV3"/>
<dbReference type="GO" id="GO:0050566">
    <property type="term" value="F:asparaginyl-tRNA synthase (glutamine-hydrolyzing) activity"/>
    <property type="evidence" value="ECO:0007669"/>
    <property type="project" value="RHEA"/>
</dbReference>
<name>A0A173MMV3_9BACT</name>
<accession>A0A173MMV3</accession>
<dbReference type="GO" id="GO:0016740">
    <property type="term" value="F:transferase activity"/>
    <property type="evidence" value="ECO:0007669"/>
    <property type="project" value="UniProtKB-KW"/>
</dbReference>
<organism evidence="2 3">
    <name type="scientific">Filimonas lacunae</name>
    <dbReference type="NCBI Taxonomy" id="477680"/>
    <lineage>
        <taxon>Bacteria</taxon>
        <taxon>Pseudomonadati</taxon>
        <taxon>Bacteroidota</taxon>
        <taxon>Chitinophagia</taxon>
        <taxon>Chitinophagales</taxon>
        <taxon>Chitinophagaceae</taxon>
        <taxon>Filimonas</taxon>
    </lineage>
</organism>
<dbReference type="Proteomes" id="UP000186917">
    <property type="component" value="Unassembled WGS sequence"/>
</dbReference>
<dbReference type="RefSeq" id="WP_076374929.1">
    <property type="nucleotide sequence ID" value="NZ_AP017422.1"/>
</dbReference>
<dbReference type="Pfam" id="PF02686">
    <property type="entry name" value="GatC"/>
    <property type="match status" value="1"/>
</dbReference>
<dbReference type="SUPFAM" id="SSF141000">
    <property type="entry name" value="Glu-tRNAGln amidotransferase C subunit"/>
    <property type="match status" value="1"/>
</dbReference>